<evidence type="ECO:0000256" key="5">
    <source>
        <dbReference type="SAM" id="SignalP"/>
    </source>
</evidence>
<dbReference type="CDD" id="cd01004">
    <property type="entry name" value="PBP2_MidA_like"/>
    <property type="match status" value="1"/>
</dbReference>
<dbReference type="PANTHER" id="PTHR35936">
    <property type="entry name" value="MEMBRANE-BOUND LYTIC MUREIN TRANSGLYCOSYLASE F"/>
    <property type="match status" value="1"/>
</dbReference>
<sequence length="293" mass="31109">MKKLTAVLSAAAILGASGLSGCVTNEEPALPEGWAAPDVDEVPDIAAMYQDADGVLTVGTNPPFAPFQFKDSDGALIGLEMDLAHAVAEVLGLEFRPVEQDFSMILPAVQSGQVDIGGSGFTDTPDRRENFDFVDTFYAGIQWAALAEGPRDVDPSHPCGLTVAVQRTTVSETDDLRPKQEACGGDLTILSYDTNDNAALAVLMGRADALSADSPVSSWAVNRSDGRMKMVGEMFEASPYGFAVPKDSDLGKAVAAAFQHLIDTGEYARIMSAWGVEEGHVEHAMINERPIND</sequence>
<feature type="signal peptide" evidence="5">
    <location>
        <begin position="1"/>
        <end position="21"/>
    </location>
</feature>
<comment type="caution">
    <text evidence="7">The sequence shown here is derived from an EMBL/GenBank/DDBJ whole genome shotgun (WGS) entry which is preliminary data.</text>
</comment>
<evidence type="ECO:0000256" key="2">
    <source>
        <dbReference type="ARBA" id="ARBA00010333"/>
    </source>
</evidence>
<organism evidence="7 8">
    <name type="scientific">Corynebacterium urealyticum</name>
    <dbReference type="NCBI Taxonomy" id="43771"/>
    <lineage>
        <taxon>Bacteria</taxon>
        <taxon>Bacillati</taxon>
        <taxon>Actinomycetota</taxon>
        <taxon>Actinomycetes</taxon>
        <taxon>Mycobacteriales</taxon>
        <taxon>Corynebacteriaceae</taxon>
        <taxon>Corynebacterium</taxon>
    </lineage>
</organism>
<evidence type="ECO:0000256" key="4">
    <source>
        <dbReference type="RuleBase" id="RU003744"/>
    </source>
</evidence>
<name>A0A2W5AVE3_9CORY</name>
<feature type="domain" description="Solute-binding protein family 3/N-terminal" evidence="6">
    <location>
        <begin position="55"/>
        <end position="278"/>
    </location>
</feature>
<gene>
    <name evidence="7" type="ORF">DI609_10290</name>
</gene>
<dbReference type="PROSITE" id="PS01039">
    <property type="entry name" value="SBP_BACTERIAL_3"/>
    <property type="match status" value="1"/>
</dbReference>
<evidence type="ECO:0000313" key="8">
    <source>
        <dbReference type="Proteomes" id="UP000249451"/>
    </source>
</evidence>
<dbReference type="PANTHER" id="PTHR35936:SF17">
    <property type="entry name" value="ARGININE-BINDING EXTRACELLULAR PROTEIN ARTP"/>
    <property type="match status" value="1"/>
</dbReference>
<dbReference type="EMBL" id="QFNY01000274">
    <property type="protein sequence ID" value="PZO98580.1"/>
    <property type="molecule type" value="Genomic_DNA"/>
</dbReference>
<evidence type="ECO:0000313" key="7">
    <source>
        <dbReference type="EMBL" id="PZO98580.1"/>
    </source>
</evidence>
<dbReference type="Pfam" id="PF00497">
    <property type="entry name" value="SBP_bac_3"/>
    <property type="match status" value="1"/>
</dbReference>
<comment type="similarity">
    <text evidence="2 4">Belongs to the bacterial solute-binding protein 3 family.</text>
</comment>
<keyword evidence="3 5" id="KW-0732">Signal</keyword>
<dbReference type="SMART" id="SM00062">
    <property type="entry name" value="PBPb"/>
    <property type="match status" value="1"/>
</dbReference>
<dbReference type="GO" id="GO:0030313">
    <property type="term" value="C:cell envelope"/>
    <property type="evidence" value="ECO:0007669"/>
    <property type="project" value="UniProtKB-SubCell"/>
</dbReference>
<protein>
    <submittedName>
        <fullName evidence="7">ABC transporter substrate-binding protein</fullName>
    </submittedName>
</protein>
<evidence type="ECO:0000256" key="3">
    <source>
        <dbReference type="ARBA" id="ARBA00022729"/>
    </source>
</evidence>
<feature type="chain" id="PRO_5038988858" evidence="5">
    <location>
        <begin position="22"/>
        <end position="293"/>
    </location>
</feature>
<comment type="subcellular location">
    <subcellularLocation>
        <location evidence="1">Cell envelope</location>
    </subcellularLocation>
</comment>
<dbReference type="InterPro" id="IPR001638">
    <property type="entry name" value="Solute-binding_3/MltF_N"/>
</dbReference>
<evidence type="ECO:0000259" key="6">
    <source>
        <dbReference type="SMART" id="SM00062"/>
    </source>
</evidence>
<dbReference type="PROSITE" id="PS51257">
    <property type="entry name" value="PROKAR_LIPOPROTEIN"/>
    <property type="match status" value="1"/>
</dbReference>
<dbReference type="AlphaFoldDB" id="A0A2W5AVE3"/>
<accession>A0A2W5AVE3</accession>
<dbReference type="Gene3D" id="3.40.190.10">
    <property type="entry name" value="Periplasmic binding protein-like II"/>
    <property type="match status" value="2"/>
</dbReference>
<proteinExistence type="inferred from homology"/>
<dbReference type="SUPFAM" id="SSF53850">
    <property type="entry name" value="Periplasmic binding protein-like II"/>
    <property type="match status" value="1"/>
</dbReference>
<dbReference type="Proteomes" id="UP000249451">
    <property type="component" value="Unassembled WGS sequence"/>
</dbReference>
<evidence type="ECO:0000256" key="1">
    <source>
        <dbReference type="ARBA" id="ARBA00004196"/>
    </source>
</evidence>
<reference evidence="7 8" key="1">
    <citation type="submission" date="2017-11" db="EMBL/GenBank/DDBJ databases">
        <title>Infants hospitalized years apart are colonized by the same room-sourced microbial strains.</title>
        <authorList>
            <person name="Brooks B."/>
            <person name="Olm M.R."/>
            <person name="Firek B.A."/>
            <person name="Baker R."/>
            <person name="Thomas B.C."/>
            <person name="Morowitz M.J."/>
            <person name="Banfield J.F."/>
        </authorList>
    </citation>
    <scope>NUCLEOTIDE SEQUENCE [LARGE SCALE GENOMIC DNA]</scope>
    <source>
        <strain evidence="7">S2_012_000_R3_87</strain>
    </source>
</reference>
<dbReference type="InterPro" id="IPR018313">
    <property type="entry name" value="SBP_3_CS"/>
</dbReference>